<evidence type="ECO:0000313" key="2">
    <source>
        <dbReference type="Proteomes" id="UP001197114"/>
    </source>
</evidence>
<dbReference type="SUPFAM" id="SSF48150">
    <property type="entry name" value="DNA-glycosylase"/>
    <property type="match status" value="1"/>
</dbReference>
<dbReference type="Gene3D" id="1.10.340.30">
    <property type="entry name" value="Hypothetical protein, domain 2"/>
    <property type="match status" value="1"/>
</dbReference>
<proteinExistence type="predicted"/>
<name>A0ABS6YKE7_9ACTN</name>
<dbReference type="GO" id="GO:0004519">
    <property type="term" value="F:endonuclease activity"/>
    <property type="evidence" value="ECO:0007669"/>
    <property type="project" value="UniProtKB-KW"/>
</dbReference>
<dbReference type="Proteomes" id="UP001197114">
    <property type="component" value="Unassembled WGS sequence"/>
</dbReference>
<accession>A0ABS6YKE7</accession>
<keyword evidence="2" id="KW-1185">Reference proteome</keyword>
<sequence>MADRSDRDRAVVRALLDAHGSTYAEEAGIRLRDTPQPLYQLLVLSVLLSARIRAAAAVGAAQELFAAGLRDPRRMADASWQQRVDALGRGGYRRYDESTSTQLGEGAELVLREYGGDLRRLRDAADTDAALRRLLQTVPGLGPTGADIFLREVQRVWPRLAPRLGGKALQGAGRLGLPEDEEKLLRLAGDADPAALSAALVRAALDKSIAEELAAGSDRG</sequence>
<protein>
    <submittedName>
        <fullName evidence="1">Endonuclease</fullName>
    </submittedName>
</protein>
<keyword evidence="1" id="KW-0255">Endonuclease</keyword>
<comment type="caution">
    <text evidence="1">The sequence shown here is derived from an EMBL/GenBank/DDBJ whole genome shotgun (WGS) entry which is preliminary data.</text>
</comment>
<dbReference type="EMBL" id="WMBF01000071">
    <property type="protein sequence ID" value="MBW5421889.1"/>
    <property type="molecule type" value="Genomic_DNA"/>
</dbReference>
<evidence type="ECO:0000313" key="1">
    <source>
        <dbReference type="EMBL" id="MBW5421889.1"/>
    </source>
</evidence>
<gene>
    <name evidence="1" type="ORF">GKQ77_09960</name>
</gene>
<dbReference type="RefSeq" id="WP_219688355.1">
    <property type="nucleotide sequence ID" value="NZ_WMBF01000071.1"/>
</dbReference>
<reference evidence="1 2" key="1">
    <citation type="submission" date="2019-11" db="EMBL/GenBank/DDBJ databases">
        <authorList>
            <person name="Ay H."/>
        </authorList>
    </citation>
    <scope>NUCLEOTIDE SEQUENCE [LARGE SCALE GENOMIC DNA]</scope>
    <source>
        <strain evidence="1 2">BG9H</strain>
    </source>
</reference>
<keyword evidence="1" id="KW-0540">Nuclease</keyword>
<organism evidence="1 2">
    <name type="scientific">Streptomyces anatolicus</name>
    <dbReference type="NCBI Taxonomy" id="2675858"/>
    <lineage>
        <taxon>Bacteria</taxon>
        <taxon>Bacillati</taxon>
        <taxon>Actinomycetota</taxon>
        <taxon>Actinomycetes</taxon>
        <taxon>Kitasatosporales</taxon>
        <taxon>Streptomycetaceae</taxon>
        <taxon>Streptomyces</taxon>
    </lineage>
</organism>
<keyword evidence="1" id="KW-0378">Hydrolase</keyword>
<dbReference type="InterPro" id="IPR011257">
    <property type="entry name" value="DNA_glycosylase"/>
</dbReference>